<dbReference type="Gene3D" id="3.40.50.2300">
    <property type="match status" value="1"/>
</dbReference>
<dbReference type="PANTHER" id="PTHR43214">
    <property type="entry name" value="TWO-COMPONENT RESPONSE REGULATOR"/>
    <property type="match status" value="1"/>
</dbReference>
<dbReference type="SMART" id="SM00421">
    <property type="entry name" value="HTH_LUXR"/>
    <property type="match status" value="1"/>
</dbReference>
<dbReference type="InterPro" id="IPR016032">
    <property type="entry name" value="Sig_transdc_resp-reg_C-effctor"/>
</dbReference>
<evidence type="ECO:0000256" key="1">
    <source>
        <dbReference type="ARBA" id="ARBA00022553"/>
    </source>
</evidence>
<comment type="caution">
    <text evidence="8">The sequence shown here is derived from an EMBL/GenBank/DDBJ whole genome shotgun (WGS) entry which is preliminary data.</text>
</comment>
<dbReference type="EMBL" id="RBDY01000002">
    <property type="protein sequence ID" value="RKN26836.1"/>
    <property type="molecule type" value="Genomic_DNA"/>
</dbReference>
<proteinExistence type="predicted"/>
<dbReference type="InterPro" id="IPR001789">
    <property type="entry name" value="Sig_transdc_resp-reg_receiver"/>
</dbReference>
<dbReference type="RefSeq" id="WP_120695708.1">
    <property type="nucleotide sequence ID" value="NZ_RBDX01000003.1"/>
</dbReference>
<dbReference type="AlphaFoldDB" id="A0A3A9WFQ5"/>
<dbReference type="GO" id="GO:0003677">
    <property type="term" value="F:DNA binding"/>
    <property type="evidence" value="ECO:0007669"/>
    <property type="project" value="UniProtKB-KW"/>
</dbReference>
<gene>
    <name evidence="9" type="ORF">D7318_04155</name>
    <name evidence="8" type="ORF">D7319_05505</name>
</gene>
<feature type="domain" description="Response regulatory" evidence="7">
    <location>
        <begin position="3"/>
        <end position="119"/>
    </location>
</feature>
<dbReference type="Proteomes" id="UP000275024">
    <property type="component" value="Unassembled WGS sequence"/>
</dbReference>
<dbReference type="SUPFAM" id="SSF46894">
    <property type="entry name" value="C-terminal effector domain of the bipartite response regulators"/>
    <property type="match status" value="1"/>
</dbReference>
<protein>
    <submittedName>
        <fullName evidence="8">DNA-binding response regulator</fullName>
    </submittedName>
</protein>
<evidence type="ECO:0000256" key="5">
    <source>
        <dbReference type="PROSITE-ProRule" id="PRU00169"/>
    </source>
</evidence>
<dbReference type="Proteomes" id="UP000268652">
    <property type="component" value="Unassembled WGS sequence"/>
</dbReference>
<feature type="modified residue" description="4-aspartylphosphate" evidence="5">
    <location>
        <position position="54"/>
    </location>
</feature>
<keyword evidence="2" id="KW-0805">Transcription regulation</keyword>
<evidence type="ECO:0000256" key="3">
    <source>
        <dbReference type="ARBA" id="ARBA00023125"/>
    </source>
</evidence>
<evidence type="ECO:0000256" key="2">
    <source>
        <dbReference type="ARBA" id="ARBA00023015"/>
    </source>
</evidence>
<dbReference type="Pfam" id="PF00196">
    <property type="entry name" value="GerE"/>
    <property type="match status" value="1"/>
</dbReference>
<dbReference type="GO" id="GO:0000160">
    <property type="term" value="P:phosphorelay signal transduction system"/>
    <property type="evidence" value="ECO:0007669"/>
    <property type="project" value="InterPro"/>
</dbReference>
<feature type="domain" description="HTH luxR-type" evidence="6">
    <location>
        <begin position="148"/>
        <end position="213"/>
    </location>
</feature>
<dbReference type="CDD" id="cd06170">
    <property type="entry name" value="LuxR_C_like"/>
    <property type="match status" value="1"/>
</dbReference>
<organism evidence="8 11">
    <name type="scientific">Streptomyces radicis</name>
    <dbReference type="NCBI Taxonomy" id="1750517"/>
    <lineage>
        <taxon>Bacteria</taxon>
        <taxon>Bacillati</taxon>
        <taxon>Actinomycetota</taxon>
        <taxon>Actinomycetes</taxon>
        <taxon>Kitasatosporales</taxon>
        <taxon>Streptomycetaceae</taxon>
        <taxon>Streptomyces</taxon>
    </lineage>
</organism>
<keyword evidence="1 5" id="KW-0597">Phosphoprotein</keyword>
<evidence type="ECO:0000259" key="7">
    <source>
        <dbReference type="PROSITE" id="PS50110"/>
    </source>
</evidence>
<accession>A0A3A9WFQ5</accession>
<name>A0A3A9WFQ5_9ACTN</name>
<reference evidence="10 11" key="1">
    <citation type="submission" date="2018-09" db="EMBL/GenBank/DDBJ databases">
        <title>Streptomyces sp. nov. DS1-2, an endophytic actinomycete isolated from roots of Dendrobium scabrilingue.</title>
        <authorList>
            <person name="Kuncharoen N."/>
            <person name="Kudo T."/>
            <person name="Ohkuma M."/>
            <person name="Yuki M."/>
            <person name="Tanasupawat S."/>
        </authorList>
    </citation>
    <scope>NUCLEOTIDE SEQUENCE [LARGE SCALE GENOMIC DNA]</scope>
    <source>
        <strain evidence="8 11">AZ1-7</strain>
        <strain evidence="9 10">DS1-2</strain>
    </source>
</reference>
<dbReference type="OrthoDB" id="9808843at2"/>
<dbReference type="SUPFAM" id="SSF52172">
    <property type="entry name" value="CheY-like"/>
    <property type="match status" value="1"/>
</dbReference>
<dbReference type="InterPro" id="IPR058245">
    <property type="entry name" value="NreC/VraR/RcsB-like_REC"/>
</dbReference>
<evidence type="ECO:0000256" key="4">
    <source>
        <dbReference type="ARBA" id="ARBA00023163"/>
    </source>
</evidence>
<evidence type="ECO:0000313" key="9">
    <source>
        <dbReference type="EMBL" id="RKN26836.1"/>
    </source>
</evidence>
<dbReference type="InterPro" id="IPR039420">
    <property type="entry name" value="WalR-like"/>
</dbReference>
<dbReference type="Pfam" id="PF00072">
    <property type="entry name" value="Response_reg"/>
    <property type="match status" value="1"/>
</dbReference>
<evidence type="ECO:0000313" key="8">
    <source>
        <dbReference type="EMBL" id="RKN11620.1"/>
    </source>
</evidence>
<dbReference type="CDD" id="cd17535">
    <property type="entry name" value="REC_NarL-like"/>
    <property type="match status" value="1"/>
</dbReference>
<keyword evidence="3 8" id="KW-0238">DNA-binding</keyword>
<evidence type="ECO:0000313" key="10">
    <source>
        <dbReference type="Proteomes" id="UP000268652"/>
    </source>
</evidence>
<dbReference type="PROSITE" id="PS50110">
    <property type="entry name" value="RESPONSE_REGULATORY"/>
    <property type="match status" value="1"/>
</dbReference>
<sequence length="224" mass="23907">MIRAMIVDDDALVRLGLADLLDGDDGIEVVAQAADGLGAIERATAHRVDVALVDVRMPRMDGITATARLRELPHAPRVITLTTFDLDEYVYNALAAGADGFLLKDTDPAEILRAVHLVAAGSAMLHPAAARRLIDRYHRTNPPGAATARARLERLTPRERDVLTLLARGGTNADIATSLGMRESTVKAHVSRILTALEVTNRVQAALLAHDAGSSATAPTLYRG</sequence>
<dbReference type="EMBL" id="RBDX01000003">
    <property type="protein sequence ID" value="RKN11620.1"/>
    <property type="molecule type" value="Genomic_DNA"/>
</dbReference>
<dbReference type="PROSITE" id="PS50043">
    <property type="entry name" value="HTH_LUXR_2"/>
    <property type="match status" value="1"/>
</dbReference>
<dbReference type="SMART" id="SM00448">
    <property type="entry name" value="REC"/>
    <property type="match status" value="1"/>
</dbReference>
<evidence type="ECO:0000313" key="11">
    <source>
        <dbReference type="Proteomes" id="UP000275024"/>
    </source>
</evidence>
<dbReference type="PANTHER" id="PTHR43214:SF24">
    <property type="entry name" value="TRANSCRIPTIONAL REGULATORY PROTEIN NARL-RELATED"/>
    <property type="match status" value="1"/>
</dbReference>
<dbReference type="PRINTS" id="PR00038">
    <property type="entry name" value="HTHLUXR"/>
</dbReference>
<keyword evidence="4" id="KW-0804">Transcription</keyword>
<dbReference type="InterPro" id="IPR000792">
    <property type="entry name" value="Tscrpt_reg_LuxR_C"/>
</dbReference>
<keyword evidence="10" id="KW-1185">Reference proteome</keyword>
<evidence type="ECO:0000259" key="6">
    <source>
        <dbReference type="PROSITE" id="PS50043"/>
    </source>
</evidence>
<dbReference type="InterPro" id="IPR011006">
    <property type="entry name" value="CheY-like_superfamily"/>
</dbReference>
<dbReference type="GO" id="GO:0006355">
    <property type="term" value="P:regulation of DNA-templated transcription"/>
    <property type="evidence" value="ECO:0007669"/>
    <property type="project" value="InterPro"/>
</dbReference>